<dbReference type="SMART" id="SM00305">
    <property type="entry name" value="HintC"/>
    <property type="match status" value="2"/>
</dbReference>
<dbReference type="CDD" id="cd00081">
    <property type="entry name" value="Hint"/>
    <property type="match status" value="2"/>
</dbReference>
<dbReference type="GO" id="GO:0004748">
    <property type="term" value="F:ribonucleoside-diphosphate reductase activity, thioredoxin disulfide as acceptor"/>
    <property type="evidence" value="ECO:0007669"/>
    <property type="project" value="TreeGrafter"/>
</dbReference>
<dbReference type="InterPro" id="IPR006141">
    <property type="entry name" value="Intein_N"/>
</dbReference>
<keyword evidence="1" id="KW-0068">Autocatalytic cleavage</keyword>
<dbReference type="Pfam" id="PF14528">
    <property type="entry name" value="LAGLIDADG_3"/>
    <property type="match status" value="1"/>
</dbReference>
<name>A0A098E9G8_9ZZZZ</name>
<evidence type="ECO:0000259" key="3">
    <source>
        <dbReference type="PROSITE" id="PS50819"/>
    </source>
</evidence>
<dbReference type="PROSITE" id="PS50818">
    <property type="entry name" value="INTEIN_C_TER"/>
    <property type="match status" value="1"/>
</dbReference>
<dbReference type="Pfam" id="PF13597">
    <property type="entry name" value="NRDD"/>
    <property type="match status" value="3"/>
</dbReference>
<proteinExistence type="predicted"/>
<dbReference type="Gene3D" id="3.20.70.20">
    <property type="match status" value="3"/>
</dbReference>
<dbReference type="GO" id="GO:0031250">
    <property type="term" value="C:anaerobic ribonucleoside-triphosphate reductase complex"/>
    <property type="evidence" value="ECO:0007669"/>
    <property type="project" value="TreeGrafter"/>
</dbReference>
<keyword evidence="4" id="KW-0560">Oxidoreductase</keyword>
<dbReference type="NCBIfam" id="TIGR01445">
    <property type="entry name" value="intein_Nterm"/>
    <property type="match status" value="2"/>
</dbReference>
<sequence>MTRQVFVRKSDKTEKFNDDKIINSLLNVGLPASLAVSIATEIFNEIKNNVSDTEIEISSKEIRAKVYEKLKGIDNKLVDKYIQGNTTKVRTSLSTFEDFDANKITRSLIEETDIDEKIAARISKTVKKQMGKLNLEFVTAPLIREMVCVELLKGGFENERKLYTRLGMPVYDVTFLIEHGSKENANLQFNPETIHKLMADQISKEYSLIKVLPLELSDAHMGGEIHIHDLDYFALRPFCFSHDIRFFLKHGLKVDGVGNHTAVAGPAKKPDVAFLHAAKVLASAQVNCAGGQGFSYFNTFLAPYITGLPYEKVKQLAQMFIYEMSMMYVARGGQSIHHDDFIWIKKNGKLKSVKIGEFVDKVLESGNPVKNGGTEILRLKDDTKTVSLDLKTMKFKEFNITAVSRHKPKKDILYKIKTKSGKNVRVTDFHSIYTVKGGIIKKVKASELKEGDFVITPKGFDLKEEISDIDLIKELKKNAPEEILKNIYVKDNDLKIPFTEFSGRSNGKYIGFGNPKFATRSLEMPAIIRLDDDILTLLGLFIGDGSFKDFSSKNVYIFLSIPESEGLDSFISKSVNKLGYNNLKRIDTVDLSFGSMILKVVFQYVLNTGRTSEDRSVPPVIFSLSKKQIMAFLKGLYSSDGWASKSNENTVRIGYNTINEKLAHDLSFLLSEIGIIPDVHLKDRTNKNIIIKGIFVRKVQKIYDLQINSYEQKRIFAKSIGFLQKEKQNLVNEILTNEKLGKISKQHHTKRLPKDLIYAAFRDLNVWVPESIRTSENLYAWNVERELAKIPHNTPTSVKFVEDLIESHISLDEIVSIERTKASEYVYDLEVNPNGEHIENFLGGFGSILVSNTVFSSIDCDMEVPEQFKDIPAVLPGGIVKENTTYADFEDETKTLFNAIVDVYLNGDYTGKAFNFPKFEVQLYPKKTDKNEDMLLKVSELAAKFGTPYYIINQPYMPLYACYQSLPYDEKILILKDNKVQNIKIGEYIDQIMKATNPKKEQGFEGEVEVADCNDAAISFDQETLKIEKARIQKVTRHKTKEKIFKLTLDGNRTFSGTEKHKIPLLKNGKIIETRVEEVKIGDYLIGVKNIPIEFNFNKAVEFDGKKSEIDNDFARLLGYFTSVGYMHKANKTTRYNKISFSFNINEKEYIKDVTDILKNKFELYPKYDISEKNKTNTVYIYSKELVGLFEKIFTKYDAHTKRVPEIIMNAPKEIIKQFLVGLFRGVGYNADKTADKTELHLPDKELIDDVFFLTLRIGGPFDKYYEKDLYSLKITNNIANPVTPFNITQDVLYPKFLKSDLHLFEVKKIEEVKSEYVYDLINVGANHNFLTLEGIFSSNCCAFLMPLSDANTEDDVRDGTVRGGALQVVTINLPQIAYESNRDENKFIEILKDRMEKAKSVHILKLEIIKKNQNLGMLPFMSQIVNEKGDKYLEVDRQSFVMGLIGMNECVKFMTGYELHEDTGWKFGLNVMNKMKKMVADIRKETGLNFSLARTPAESSAYRLAQIDSKRFPDKFIANGEGKDTYYTNSFHTRPSADIPLWKRLSVEGSFHPLTDGGAMSHIWLGEQNPDPEAILSLTKKIATKTAIQYMAFTKDLTVCSNCNFVTGGLHNKCPSCNSENVEWWSRITGYYQNIKGWNKGKLKELQDRRRYGVGDENVNTGKEISFTMKEGVYEGRFEKLKEKLKYDTSLDF</sequence>
<evidence type="ECO:0000256" key="2">
    <source>
        <dbReference type="ARBA" id="ARBA00023000"/>
    </source>
</evidence>
<dbReference type="PANTHER" id="PTHR21075">
    <property type="entry name" value="ANAEROBIC RIBONUCLEOSIDE-TRIPHOSPHATE REDUCTASE"/>
    <property type="match status" value="1"/>
</dbReference>
<dbReference type="PROSITE" id="PS50819">
    <property type="entry name" value="INTEIN_ENDONUCLEASE"/>
    <property type="match status" value="2"/>
</dbReference>
<dbReference type="PANTHER" id="PTHR21075:SF0">
    <property type="entry name" value="ANAEROBIC RIBONUCLEOSIDE-TRIPHOSPHATE REDUCTASE"/>
    <property type="match status" value="1"/>
</dbReference>
<dbReference type="SUPFAM" id="SSF55608">
    <property type="entry name" value="Homing endonucleases"/>
    <property type="match status" value="2"/>
</dbReference>
<reference evidence="4" key="1">
    <citation type="submission" date="2014-09" db="EMBL/GenBank/DDBJ databases">
        <authorList>
            <person name="Probst J Alexander"/>
        </authorList>
    </citation>
    <scope>NUCLEOTIDE SEQUENCE</scope>
</reference>
<gene>
    <name evidence="4" type="ORF">MSIBF_A1540028</name>
</gene>
<dbReference type="NCBIfam" id="TIGR01443">
    <property type="entry name" value="intein_Cterm"/>
    <property type="match status" value="1"/>
</dbReference>
<dbReference type="InterPro" id="IPR003586">
    <property type="entry name" value="Hint_dom_C"/>
</dbReference>
<dbReference type="SMART" id="SM00306">
    <property type="entry name" value="HintN"/>
    <property type="match status" value="2"/>
</dbReference>
<dbReference type="InterPro" id="IPR027434">
    <property type="entry name" value="Homing_endonucl"/>
</dbReference>
<keyword evidence="2" id="KW-0651">Protein splicing</keyword>
<evidence type="ECO:0000256" key="1">
    <source>
        <dbReference type="ARBA" id="ARBA00022813"/>
    </source>
</evidence>
<dbReference type="EC" id="1.17.4.2" evidence="4"/>
<dbReference type="InterPro" id="IPR030934">
    <property type="entry name" value="Intein_C"/>
</dbReference>
<feature type="domain" description="DOD-type homing endonuclease" evidence="3">
    <location>
        <begin position="537"/>
        <end position="675"/>
    </location>
</feature>
<dbReference type="InterPro" id="IPR003587">
    <property type="entry name" value="Hint_dom_N"/>
</dbReference>
<dbReference type="EMBL" id="CCXY01000062">
    <property type="protein sequence ID" value="CEG11630.1"/>
    <property type="molecule type" value="Genomic_DNA"/>
</dbReference>
<dbReference type="GO" id="GO:0009265">
    <property type="term" value="P:2'-deoxyribonucleotide biosynthetic process"/>
    <property type="evidence" value="ECO:0007669"/>
    <property type="project" value="TreeGrafter"/>
</dbReference>
<dbReference type="GO" id="GO:0008998">
    <property type="term" value="F:ribonucleoside-triphosphate reductase (thioredoxin) activity"/>
    <property type="evidence" value="ECO:0007669"/>
    <property type="project" value="UniProtKB-EC"/>
</dbReference>
<dbReference type="InterPro" id="IPR036844">
    <property type="entry name" value="Hint_dom_sf"/>
</dbReference>
<dbReference type="SUPFAM" id="SSF51294">
    <property type="entry name" value="Hedgehog/intein (Hint) domain"/>
    <property type="match status" value="2"/>
</dbReference>
<dbReference type="Pfam" id="PF14890">
    <property type="entry name" value="Intein_splicing"/>
    <property type="match status" value="1"/>
</dbReference>
<feature type="domain" description="DOD-type homing endonuclease" evidence="3">
    <location>
        <begin position="1117"/>
        <end position="1260"/>
    </location>
</feature>
<dbReference type="InterPro" id="IPR004860">
    <property type="entry name" value="LAGLIDADG_dom"/>
</dbReference>
<dbReference type="Gene3D" id="3.10.28.10">
    <property type="entry name" value="Homing endonucleases"/>
    <property type="match status" value="1"/>
</dbReference>
<accession>A0A098E9G8</accession>
<dbReference type="GO" id="GO:0004519">
    <property type="term" value="F:endonuclease activity"/>
    <property type="evidence" value="ECO:0007669"/>
    <property type="project" value="InterPro"/>
</dbReference>
<dbReference type="InterPro" id="IPR012833">
    <property type="entry name" value="NrdD"/>
</dbReference>
<evidence type="ECO:0000313" key="4">
    <source>
        <dbReference type="EMBL" id="CEG11630.1"/>
    </source>
</evidence>
<protein>
    <submittedName>
        <fullName evidence="4">Putative Ribonucleoside-triphosphate reductase</fullName>
        <ecNumber evidence="4">1.17.4.2</ecNumber>
    </submittedName>
</protein>
<dbReference type="SUPFAM" id="SSF51998">
    <property type="entry name" value="PFL-like glycyl radical enzymes"/>
    <property type="match status" value="3"/>
</dbReference>
<organism evidence="4">
    <name type="scientific">groundwater metagenome</name>
    <dbReference type="NCBI Taxonomy" id="717931"/>
    <lineage>
        <taxon>unclassified sequences</taxon>
        <taxon>metagenomes</taxon>
        <taxon>ecological metagenomes</taxon>
    </lineage>
</organism>
<dbReference type="PROSITE" id="PS50817">
    <property type="entry name" value="INTEIN_N_TER"/>
    <property type="match status" value="2"/>
</dbReference>
<dbReference type="GO" id="GO:0016539">
    <property type="term" value="P:intein-mediated protein splicing"/>
    <property type="evidence" value="ECO:0007669"/>
    <property type="project" value="InterPro"/>
</dbReference>
<dbReference type="InterPro" id="IPR004042">
    <property type="entry name" value="Intein_endonuc_central"/>
</dbReference>
<dbReference type="PRINTS" id="PR00379">
    <property type="entry name" value="INTEIN"/>
</dbReference>
<dbReference type="InterPro" id="IPR006142">
    <property type="entry name" value="INTEIN"/>
</dbReference>
<dbReference type="GO" id="GO:0006260">
    <property type="term" value="P:DNA replication"/>
    <property type="evidence" value="ECO:0007669"/>
    <property type="project" value="InterPro"/>
</dbReference>
<dbReference type="Gene3D" id="2.170.16.10">
    <property type="entry name" value="Hedgehog/Intein (Hint) domain"/>
    <property type="match status" value="2"/>
</dbReference>